<dbReference type="Proteomes" id="UP001303046">
    <property type="component" value="Unassembled WGS sequence"/>
</dbReference>
<sequence length="74" mass="8136">MPDISSLPRKRNRKRRLCYVVCVADVRLGPEIDPCTAANPGGAVAEREARRLGSILAALEFVLFVVLQSCCHIL</sequence>
<reference evidence="1 2" key="1">
    <citation type="submission" date="2023-08" db="EMBL/GenBank/DDBJ databases">
        <title>A Necator americanus chromosomal reference genome.</title>
        <authorList>
            <person name="Ilik V."/>
            <person name="Petrzelkova K.J."/>
            <person name="Pardy F."/>
            <person name="Fuh T."/>
            <person name="Niatou-Singa F.S."/>
            <person name="Gouil Q."/>
            <person name="Baker L."/>
            <person name="Ritchie M.E."/>
            <person name="Jex A.R."/>
            <person name="Gazzola D."/>
            <person name="Li H."/>
            <person name="Toshio Fujiwara R."/>
            <person name="Zhan B."/>
            <person name="Aroian R.V."/>
            <person name="Pafco B."/>
            <person name="Schwarz E.M."/>
        </authorList>
    </citation>
    <scope>NUCLEOTIDE SEQUENCE [LARGE SCALE GENOMIC DNA]</scope>
    <source>
        <strain evidence="1 2">Aroian</strain>
        <tissue evidence="1">Whole animal</tissue>
    </source>
</reference>
<protein>
    <submittedName>
        <fullName evidence="1">Uncharacterized protein</fullName>
    </submittedName>
</protein>
<evidence type="ECO:0000313" key="2">
    <source>
        <dbReference type="Proteomes" id="UP001303046"/>
    </source>
</evidence>
<name>A0ABR1DZI9_NECAM</name>
<evidence type="ECO:0000313" key="1">
    <source>
        <dbReference type="EMBL" id="KAK6755854.1"/>
    </source>
</evidence>
<organism evidence="1 2">
    <name type="scientific">Necator americanus</name>
    <name type="common">Human hookworm</name>
    <dbReference type="NCBI Taxonomy" id="51031"/>
    <lineage>
        <taxon>Eukaryota</taxon>
        <taxon>Metazoa</taxon>
        <taxon>Ecdysozoa</taxon>
        <taxon>Nematoda</taxon>
        <taxon>Chromadorea</taxon>
        <taxon>Rhabditida</taxon>
        <taxon>Rhabditina</taxon>
        <taxon>Rhabditomorpha</taxon>
        <taxon>Strongyloidea</taxon>
        <taxon>Ancylostomatidae</taxon>
        <taxon>Bunostominae</taxon>
        <taxon>Necator</taxon>
    </lineage>
</organism>
<accession>A0ABR1DZI9</accession>
<dbReference type="EMBL" id="JAVFWL010000005">
    <property type="protein sequence ID" value="KAK6755854.1"/>
    <property type="molecule type" value="Genomic_DNA"/>
</dbReference>
<gene>
    <name evidence="1" type="primary">Necator_chrV.g19110</name>
    <name evidence="1" type="ORF">RB195_014318</name>
</gene>
<comment type="caution">
    <text evidence="1">The sequence shown here is derived from an EMBL/GenBank/DDBJ whole genome shotgun (WGS) entry which is preliminary data.</text>
</comment>
<proteinExistence type="predicted"/>
<keyword evidence="2" id="KW-1185">Reference proteome</keyword>